<dbReference type="GO" id="GO:0000026">
    <property type="term" value="F:alpha-1,2-mannosyltransferase activity"/>
    <property type="evidence" value="ECO:0007669"/>
    <property type="project" value="TreeGrafter"/>
</dbReference>
<organism evidence="2 3">
    <name type="scientific">Roseivirga ehrenbergii (strain DSM 102268 / JCM 13514 / KCTC 12282 / NCIMB 14502 / KMM 6017)</name>
    <dbReference type="NCBI Taxonomy" id="279360"/>
    <lineage>
        <taxon>Bacteria</taxon>
        <taxon>Pseudomonadati</taxon>
        <taxon>Bacteroidota</taxon>
        <taxon>Cytophagia</taxon>
        <taxon>Cytophagales</taxon>
        <taxon>Roseivirgaceae</taxon>
        <taxon>Roseivirga</taxon>
    </lineage>
</organism>
<accession>A0A150XR21</accession>
<dbReference type="PANTHER" id="PTHR31121:SF6">
    <property type="entry name" value="ALPHA-1,2 MANNOSYLTRANSFERASE KTR1"/>
    <property type="match status" value="1"/>
</dbReference>
<name>A0A150XR21_ROSEK</name>
<dbReference type="STRING" id="279360.MB14_14730"/>
<comment type="caution">
    <text evidence="2">The sequence shown here is derived from an EMBL/GenBank/DDBJ whole genome shotgun (WGS) entry which is preliminary data.</text>
</comment>
<dbReference type="Gene3D" id="3.90.550.10">
    <property type="entry name" value="Spore Coat Polysaccharide Biosynthesis Protein SpsA, Chain A"/>
    <property type="match status" value="1"/>
</dbReference>
<dbReference type="GO" id="GO:0016020">
    <property type="term" value="C:membrane"/>
    <property type="evidence" value="ECO:0007669"/>
    <property type="project" value="InterPro"/>
</dbReference>
<dbReference type="InterPro" id="IPR029044">
    <property type="entry name" value="Nucleotide-diphossugar_trans"/>
</dbReference>
<reference evidence="2" key="1">
    <citation type="submission" date="2016-01" db="EMBL/GenBank/DDBJ databases">
        <title>Genome sequencing of Roseivirga ehrenbergii KMM 6017.</title>
        <authorList>
            <person name="Selvaratnam C."/>
            <person name="Thevarajoo S."/>
            <person name="Goh K.M."/>
            <person name="Ee R."/>
            <person name="Chan K.-G."/>
            <person name="Chong C.S."/>
        </authorList>
    </citation>
    <scope>NUCLEOTIDE SEQUENCE [LARGE SCALE GENOMIC DNA]</scope>
    <source>
        <strain evidence="2">KMM 6017</strain>
    </source>
</reference>
<dbReference type="RefSeq" id="WP_062589202.1">
    <property type="nucleotide sequence ID" value="NZ_LQZQ01000003.1"/>
</dbReference>
<keyword evidence="3" id="KW-1185">Reference proteome</keyword>
<dbReference type="InterPro" id="IPR002685">
    <property type="entry name" value="Glyco_trans_15"/>
</dbReference>
<evidence type="ECO:0008006" key="4">
    <source>
        <dbReference type="Google" id="ProtNLM"/>
    </source>
</evidence>
<dbReference type="OrthoDB" id="9758822at2"/>
<protein>
    <recommendedName>
        <fullName evidence="4">Glycosyl transferase</fullName>
    </recommendedName>
</protein>
<dbReference type="AlphaFoldDB" id="A0A150XR21"/>
<dbReference type="EMBL" id="LQZQ01000003">
    <property type="protein sequence ID" value="KYG81032.1"/>
    <property type="molecule type" value="Genomic_DNA"/>
</dbReference>
<proteinExistence type="predicted"/>
<evidence type="ECO:0000313" key="3">
    <source>
        <dbReference type="Proteomes" id="UP000075583"/>
    </source>
</evidence>
<gene>
    <name evidence="2" type="ORF">MB14_14730</name>
</gene>
<evidence type="ECO:0000313" key="2">
    <source>
        <dbReference type="EMBL" id="KYG81032.1"/>
    </source>
</evidence>
<dbReference type="SUPFAM" id="SSF53448">
    <property type="entry name" value="Nucleotide-diphospho-sugar transferases"/>
    <property type="match status" value="1"/>
</dbReference>
<dbReference type="Pfam" id="PF01793">
    <property type="entry name" value="Glyco_transf_15"/>
    <property type="match status" value="1"/>
</dbReference>
<sequence>MNPTFVYLAQNTSKDIQWGRDSRSMLEVSLDKLYQNYNDKFHQSIIIFHEGDFNESDQRNVIKGRPEISFQEVEFKIPEFLDKSLVPDMWVSSAGSAYGEWGLGHRHMCRFYTLQLFDIVNDLGFDWVCRFDDDSILHSPIDYDIFEYMEHNNYEYGYRVDSQEPYRLTEGFSDALHNYIRENKVVPTFFEDHLWNPGLSDKLRNLMYQLLSIRFPLMKNDLKIKGVYDNWGYFNNFFISKLSFWKSEPVQHFLHHFDQMGASHIYRWNDLVMQSAAVQIFMEKERVHKFEDWTYEHATIRKGILEYGGIWLGTEDKEAKDVKAFIKRHGKAVFDLEKTF</sequence>
<evidence type="ECO:0000256" key="1">
    <source>
        <dbReference type="ARBA" id="ARBA00022679"/>
    </source>
</evidence>
<keyword evidence="1" id="KW-0808">Transferase</keyword>
<dbReference type="GO" id="GO:0006487">
    <property type="term" value="P:protein N-linked glycosylation"/>
    <property type="evidence" value="ECO:0007669"/>
    <property type="project" value="TreeGrafter"/>
</dbReference>
<dbReference type="GO" id="GO:0000032">
    <property type="term" value="P:cell wall mannoprotein biosynthetic process"/>
    <property type="evidence" value="ECO:0007669"/>
    <property type="project" value="TreeGrafter"/>
</dbReference>
<dbReference type="PANTHER" id="PTHR31121">
    <property type="entry name" value="ALPHA-1,2 MANNOSYLTRANSFERASE KTR1"/>
    <property type="match status" value="1"/>
</dbReference>
<dbReference type="Proteomes" id="UP000075583">
    <property type="component" value="Unassembled WGS sequence"/>
</dbReference>